<dbReference type="InterPro" id="IPR016084">
    <property type="entry name" value="Haem_Oase-like_multi-hlx"/>
</dbReference>
<organism evidence="1 2">
    <name type="scientific">Cyanomargarita calcarea GSE-NOS-MK-12-04C</name>
    <dbReference type="NCBI Taxonomy" id="2839659"/>
    <lineage>
        <taxon>Bacteria</taxon>
        <taxon>Bacillati</taxon>
        <taxon>Cyanobacteriota</taxon>
        <taxon>Cyanophyceae</taxon>
        <taxon>Nostocales</taxon>
        <taxon>Cyanomargaritaceae</taxon>
        <taxon>Cyanomargarita</taxon>
    </lineage>
</organism>
<dbReference type="AlphaFoldDB" id="A0A951QLH5"/>
<proteinExistence type="predicted"/>
<evidence type="ECO:0000313" key="1">
    <source>
        <dbReference type="EMBL" id="MBW4668454.1"/>
    </source>
</evidence>
<dbReference type="EMBL" id="JAHHGZ010000013">
    <property type="protein sequence ID" value="MBW4668454.1"/>
    <property type="molecule type" value="Genomic_DNA"/>
</dbReference>
<reference evidence="1" key="1">
    <citation type="submission" date="2021-05" db="EMBL/GenBank/DDBJ databases">
        <authorList>
            <person name="Pietrasiak N."/>
            <person name="Ward R."/>
            <person name="Stajich J.E."/>
            <person name="Kurbessoian T."/>
        </authorList>
    </citation>
    <scope>NUCLEOTIDE SEQUENCE</scope>
    <source>
        <strain evidence="1">GSE-NOS-MK-12-04C</strain>
    </source>
</reference>
<sequence length="237" mass="27533">MKEILKFIEQKKQDFVKLPLFKFMQDKSIDPKQRLSFAPCLVPLAMGFGELCNIAFRQEPTTNKIQELINKHTYEEHFHWQWLLEDIGKLGLDDSLRLTDAINLMWAEETKKNRAVCSFLGQYNFHADPVLRLVLIEVSEVTANVFFSITKTVAEELQKNTGQEYRYFGMCHLNVENTHTLGKKDAVVFLESIEITEETREKAFELVKLAFEAYTEAMNELLAYAKKQENSKLLQVA</sequence>
<dbReference type="Gene3D" id="1.20.910.10">
    <property type="entry name" value="Heme oxygenase-like"/>
    <property type="match status" value="1"/>
</dbReference>
<accession>A0A951QLH5</accession>
<name>A0A951QLH5_9CYAN</name>
<dbReference type="Proteomes" id="UP000729701">
    <property type="component" value="Unassembled WGS sequence"/>
</dbReference>
<evidence type="ECO:0000313" key="2">
    <source>
        <dbReference type="Proteomes" id="UP000729701"/>
    </source>
</evidence>
<gene>
    <name evidence="1" type="ORF">KME60_13765</name>
</gene>
<reference evidence="1" key="2">
    <citation type="journal article" date="2022" name="Microbiol. Resour. Announc.">
        <title>Metagenome Sequencing to Explore Phylogenomics of Terrestrial Cyanobacteria.</title>
        <authorList>
            <person name="Ward R.D."/>
            <person name="Stajich J.E."/>
            <person name="Johansen J.R."/>
            <person name="Huntemann M."/>
            <person name="Clum A."/>
            <person name="Foster B."/>
            <person name="Foster B."/>
            <person name="Roux S."/>
            <person name="Palaniappan K."/>
            <person name="Varghese N."/>
            <person name="Mukherjee S."/>
            <person name="Reddy T.B.K."/>
            <person name="Daum C."/>
            <person name="Copeland A."/>
            <person name="Chen I.A."/>
            <person name="Ivanova N.N."/>
            <person name="Kyrpides N.C."/>
            <person name="Shapiro N."/>
            <person name="Eloe-Fadrosh E.A."/>
            <person name="Pietrasiak N."/>
        </authorList>
    </citation>
    <scope>NUCLEOTIDE SEQUENCE</scope>
    <source>
        <strain evidence="1">GSE-NOS-MK-12-04C</strain>
    </source>
</reference>
<comment type="caution">
    <text evidence="1">The sequence shown here is derived from an EMBL/GenBank/DDBJ whole genome shotgun (WGS) entry which is preliminary data.</text>
</comment>
<protein>
    <recommendedName>
        <fullName evidence="3">Heme oxygenase</fullName>
    </recommendedName>
</protein>
<evidence type="ECO:0008006" key="3">
    <source>
        <dbReference type="Google" id="ProtNLM"/>
    </source>
</evidence>